<feature type="transmembrane region" description="Helical" evidence="7">
    <location>
        <begin position="556"/>
        <end position="583"/>
    </location>
</feature>
<dbReference type="PANTHER" id="PTHR10582">
    <property type="entry name" value="TRANSIENT RECEPTOR POTENTIAL ION CHANNEL PROTEIN"/>
    <property type="match status" value="1"/>
</dbReference>
<feature type="compositionally biased region" description="Polar residues" evidence="6">
    <location>
        <begin position="15"/>
        <end position="32"/>
    </location>
</feature>
<dbReference type="OrthoDB" id="6108356at2759"/>
<protein>
    <recommendedName>
        <fullName evidence="8">Ion transport domain-containing protein</fullName>
    </recommendedName>
</protein>
<comment type="subcellular location">
    <subcellularLocation>
        <location evidence="1">Membrane</location>
        <topology evidence="1">Multi-pass membrane protein</topology>
    </subcellularLocation>
</comment>
<feature type="transmembrane region" description="Helical" evidence="7">
    <location>
        <begin position="395"/>
        <end position="412"/>
    </location>
</feature>
<dbReference type="Proteomes" id="UP000887567">
    <property type="component" value="Unplaced"/>
</dbReference>
<evidence type="ECO:0000259" key="8">
    <source>
        <dbReference type="Pfam" id="PF00520"/>
    </source>
</evidence>
<evidence type="ECO:0000256" key="7">
    <source>
        <dbReference type="SAM" id="Phobius"/>
    </source>
</evidence>
<dbReference type="Gene3D" id="1.20.120.350">
    <property type="entry name" value="Voltage-gated potassium channels. Chain C"/>
    <property type="match status" value="1"/>
</dbReference>
<name>A0A913WT18_EXADI</name>
<dbReference type="GO" id="GO:0005886">
    <property type="term" value="C:plasma membrane"/>
    <property type="evidence" value="ECO:0007669"/>
    <property type="project" value="TreeGrafter"/>
</dbReference>
<feature type="domain" description="Ion transport" evidence="8">
    <location>
        <begin position="365"/>
        <end position="591"/>
    </location>
</feature>
<dbReference type="KEGG" id="epa:110232811"/>
<evidence type="ECO:0000313" key="9">
    <source>
        <dbReference type="EnsemblMetazoa" id="XP_020893684.1"/>
    </source>
</evidence>
<keyword evidence="3" id="KW-0677">Repeat</keyword>
<dbReference type="GO" id="GO:0005262">
    <property type="term" value="F:calcium channel activity"/>
    <property type="evidence" value="ECO:0007669"/>
    <property type="project" value="TreeGrafter"/>
</dbReference>
<evidence type="ECO:0000256" key="4">
    <source>
        <dbReference type="ARBA" id="ARBA00022989"/>
    </source>
</evidence>
<feature type="transmembrane region" description="Helical" evidence="7">
    <location>
        <begin position="497"/>
        <end position="518"/>
    </location>
</feature>
<accession>A0A913WT18</accession>
<dbReference type="EnsemblMetazoa" id="XM_021038025.2">
    <property type="protein sequence ID" value="XP_020893684.1"/>
    <property type="gene ID" value="LOC110232811"/>
</dbReference>
<feature type="region of interest" description="Disordered" evidence="6">
    <location>
        <begin position="1"/>
        <end position="32"/>
    </location>
</feature>
<dbReference type="AlphaFoldDB" id="A0A913WT18"/>
<feature type="transmembrane region" description="Helical" evidence="7">
    <location>
        <begin position="433"/>
        <end position="450"/>
    </location>
</feature>
<keyword evidence="4 7" id="KW-1133">Transmembrane helix</keyword>
<feature type="transmembrane region" description="Helical" evidence="7">
    <location>
        <begin position="353"/>
        <end position="375"/>
    </location>
</feature>
<dbReference type="InterPro" id="IPR027359">
    <property type="entry name" value="Volt_channel_dom_sf"/>
</dbReference>
<evidence type="ECO:0000256" key="1">
    <source>
        <dbReference type="ARBA" id="ARBA00004141"/>
    </source>
</evidence>
<dbReference type="InterPro" id="IPR005821">
    <property type="entry name" value="Ion_trans_dom"/>
</dbReference>
<evidence type="ECO:0000256" key="6">
    <source>
        <dbReference type="SAM" id="MobiDB-lite"/>
    </source>
</evidence>
<evidence type="ECO:0000313" key="10">
    <source>
        <dbReference type="Proteomes" id="UP000887567"/>
    </source>
</evidence>
<sequence>MAAAASRGKDYTAIQMKNQESPKQDNNQFSAKRTSLEKPFDEAFWNQVQDKFSKENISWIAAMDEVRTQRLEEEHQKLTLQVLIRDWPNSDEYCDRPELIASLEHQINRFVDIILSKDKQLRKPQYKFFRVDEDEDKDCPTILHLAAKQGFEKIAKTIVEYYPGLLYLKTEEHDDKREYLPVEIALQEGLKFDTSGRSGWWDNTCAYLIGKMKNEWIHNLFVLNGSNTDIFNFGEFIQHPNMKKTVVAVLDRLISPHWPYLPQKKERESFKGEERSIEKAWSSVPDNPMNYHFVYHLLDCDESGNLPKIGDKRNANFNLRGKSNLYHIANSQNKEAIQHPVVRMLVMRKWSKFAQWWFGIQASFYLLFLILMSFALIYGSTRSDPNSYIGSADKLRAFCEIATILMVIFYVIEECFQADNEGIKKYIKDPYNWFDWIGLVMTLLVIPLRFSGSSGQWTVASIGYLFNFLRIFKFSCVSRTTGLYTKTLAKICYRDMVRFMAVFIVVFVAFCGSLFMSLRAMNSTSLIDGFSNVMLVGIRALVEQNPVDDDYSKFKWLSVIIILCYMAMVIVILLNILIAQLSYTYAEAKKMAKLQYDIDRVLIITRLEHSRFSRFNLRVRYYQEGDWIGEVKLAKALLEYSEDRYPWESIEEKLEQIRTMMKKVIKRLPVPDN</sequence>
<dbReference type="InterPro" id="IPR024862">
    <property type="entry name" value="TRPV"/>
</dbReference>
<organism evidence="9 10">
    <name type="scientific">Exaiptasia diaphana</name>
    <name type="common">Tropical sea anemone</name>
    <name type="synonym">Aiptasia pulchella</name>
    <dbReference type="NCBI Taxonomy" id="2652724"/>
    <lineage>
        <taxon>Eukaryota</taxon>
        <taxon>Metazoa</taxon>
        <taxon>Cnidaria</taxon>
        <taxon>Anthozoa</taxon>
        <taxon>Hexacorallia</taxon>
        <taxon>Actiniaria</taxon>
        <taxon>Aiptasiidae</taxon>
        <taxon>Exaiptasia</taxon>
    </lineage>
</organism>
<dbReference type="GeneID" id="110232811"/>
<dbReference type="RefSeq" id="XP_020893684.1">
    <property type="nucleotide sequence ID" value="XM_021038025.2"/>
</dbReference>
<dbReference type="OMA" id="LISPHWP"/>
<keyword evidence="2 7" id="KW-0812">Transmembrane</keyword>
<evidence type="ECO:0000256" key="2">
    <source>
        <dbReference type="ARBA" id="ARBA00022692"/>
    </source>
</evidence>
<dbReference type="PANTHER" id="PTHR10582:SF2">
    <property type="entry name" value="INACTIVE"/>
    <property type="match status" value="1"/>
</dbReference>
<proteinExistence type="predicted"/>
<feature type="transmembrane region" description="Helical" evidence="7">
    <location>
        <begin position="456"/>
        <end position="476"/>
    </location>
</feature>
<evidence type="ECO:0000256" key="3">
    <source>
        <dbReference type="ARBA" id="ARBA00022737"/>
    </source>
</evidence>
<keyword evidence="5 7" id="KW-0472">Membrane</keyword>
<evidence type="ECO:0000256" key="5">
    <source>
        <dbReference type="ARBA" id="ARBA00023136"/>
    </source>
</evidence>
<reference evidence="9" key="1">
    <citation type="submission" date="2022-11" db="UniProtKB">
        <authorList>
            <consortium name="EnsemblMetazoa"/>
        </authorList>
    </citation>
    <scope>IDENTIFICATION</scope>
</reference>
<dbReference type="Pfam" id="PF00520">
    <property type="entry name" value="Ion_trans"/>
    <property type="match status" value="1"/>
</dbReference>
<keyword evidence="10" id="KW-1185">Reference proteome</keyword>
<dbReference type="GO" id="GO:0098703">
    <property type="term" value="P:calcium ion import across plasma membrane"/>
    <property type="evidence" value="ECO:0007669"/>
    <property type="project" value="TreeGrafter"/>
</dbReference>